<organism evidence="2 3">
    <name type="scientific">Rhizopogon vesiculosus</name>
    <dbReference type="NCBI Taxonomy" id="180088"/>
    <lineage>
        <taxon>Eukaryota</taxon>
        <taxon>Fungi</taxon>
        <taxon>Dikarya</taxon>
        <taxon>Basidiomycota</taxon>
        <taxon>Agaricomycotina</taxon>
        <taxon>Agaricomycetes</taxon>
        <taxon>Agaricomycetidae</taxon>
        <taxon>Boletales</taxon>
        <taxon>Suillineae</taxon>
        <taxon>Rhizopogonaceae</taxon>
        <taxon>Rhizopogon</taxon>
    </lineage>
</organism>
<dbReference type="Proteomes" id="UP000183567">
    <property type="component" value="Unassembled WGS sequence"/>
</dbReference>
<evidence type="ECO:0000259" key="1">
    <source>
        <dbReference type="Pfam" id="PF20976"/>
    </source>
</evidence>
<accession>A0A1J8QN34</accession>
<dbReference type="AlphaFoldDB" id="A0A1J8QN34"/>
<dbReference type="Pfam" id="PF20976">
    <property type="entry name" value="Pop8"/>
    <property type="match status" value="1"/>
</dbReference>
<dbReference type="OrthoDB" id="3265020at2759"/>
<dbReference type="EMBL" id="LVVM01004329">
    <property type="protein sequence ID" value="OJA13188.1"/>
    <property type="molecule type" value="Genomic_DNA"/>
</dbReference>
<reference evidence="2 3" key="1">
    <citation type="submission" date="2016-03" db="EMBL/GenBank/DDBJ databases">
        <title>Comparative genomics of the ectomycorrhizal sister species Rhizopogon vinicolor and Rhizopogon vesiculosus (Basidiomycota: Boletales) reveals a divergence of the mating type B locus.</title>
        <authorList>
            <person name="Mujic A.B."/>
            <person name="Kuo A."/>
            <person name="Tritt A."/>
            <person name="Lipzen A."/>
            <person name="Chen C."/>
            <person name="Johnson J."/>
            <person name="Sharma A."/>
            <person name="Barry K."/>
            <person name="Grigoriev I.V."/>
            <person name="Spatafora J.W."/>
        </authorList>
    </citation>
    <scope>NUCLEOTIDE SEQUENCE [LARGE SCALE GENOMIC DNA]</scope>
    <source>
        <strain evidence="2 3">AM-OR11-056</strain>
    </source>
</reference>
<evidence type="ECO:0000313" key="2">
    <source>
        <dbReference type="EMBL" id="OJA13188.1"/>
    </source>
</evidence>
<comment type="caution">
    <text evidence="2">The sequence shown here is derived from an EMBL/GenBank/DDBJ whole genome shotgun (WGS) entry which is preliminary data.</text>
</comment>
<sequence length="105" mass="11441">MTRHPFAKKYSYIHFSVKPPCTDALKIRKTMQDGLAEAFGVTASGTYLDILWIAEGGSNVIIRVAAEDASNFLAAVVTTTVSPRLSMIQETCFLPSLLLSKETST</sequence>
<protein>
    <recommendedName>
        <fullName evidence="1">Ribonucleases P/MRP subunit Pop8-like domain-containing protein</fullName>
    </recommendedName>
</protein>
<name>A0A1J8QN34_9AGAM</name>
<proteinExistence type="predicted"/>
<evidence type="ECO:0000313" key="3">
    <source>
        <dbReference type="Proteomes" id="UP000183567"/>
    </source>
</evidence>
<keyword evidence="3" id="KW-1185">Reference proteome</keyword>
<gene>
    <name evidence="2" type="ORF">AZE42_05603</name>
</gene>
<dbReference type="InterPro" id="IPR049128">
    <property type="entry name" value="Pop8-like_dom"/>
</dbReference>
<feature type="domain" description="Ribonucleases P/MRP subunit Pop8-like" evidence="1">
    <location>
        <begin position="19"/>
        <end position="77"/>
    </location>
</feature>